<proteinExistence type="predicted"/>
<protein>
    <submittedName>
        <fullName evidence="2">Os06g0146900 protein</fullName>
    </submittedName>
</protein>
<organism evidence="3">
    <name type="scientific">Oryza sativa subsp. japonica</name>
    <name type="common">Rice</name>
    <dbReference type="NCBI Taxonomy" id="39947"/>
    <lineage>
        <taxon>Eukaryota</taxon>
        <taxon>Viridiplantae</taxon>
        <taxon>Streptophyta</taxon>
        <taxon>Embryophyta</taxon>
        <taxon>Tracheophyta</taxon>
        <taxon>Spermatophyta</taxon>
        <taxon>Magnoliopsida</taxon>
        <taxon>Liliopsida</taxon>
        <taxon>Poales</taxon>
        <taxon>Poaceae</taxon>
        <taxon>BOP clade</taxon>
        <taxon>Oryzoideae</taxon>
        <taxon>Oryzeae</taxon>
        <taxon>Oryzinae</taxon>
        <taxon>Oryza</taxon>
        <taxon>Oryza sativa</taxon>
    </lineage>
</organism>
<evidence type="ECO:0000313" key="2">
    <source>
        <dbReference type="EMBL" id="BAS96147.1"/>
    </source>
</evidence>
<dbReference type="HOGENOM" id="CLU_2430674_0_0_1"/>
<reference evidence="2" key="4">
    <citation type="journal article" date="2013" name="Plant Cell Physiol.">
        <title>Rice Annotation Project Database (RAP-DB): an integrative and interactive database for rice genomics.</title>
        <authorList>
            <person name="Sakai H."/>
            <person name="Lee S.S."/>
            <person name="Tanaka T."/>
            <person name="Numa H."/>
            <person name="Kim J."/>
            <person name="Kawahara Y."/>
            <person name="Wakimoto H."/>
            <person name="Yang C.C."/>
            <person name="Iwamoto M."/>
            <person name="Abe T."/>
            <person name="Yamada Y."/>
            <person name="Muto A."/>
            <person name="Inokuchi H."/>
            <person name="Ikemura T."/>
            <person name="Matsumoto T."/>
            <person name="Sasaki T."/>
            <person name="Itoh T."/>
        </authorList>
    </citation>
    <scope>NUCLEOTIDE SEQUENCE</scope>
</reference>
<sequence>MRRASCSLQPPLIPRSAPSILLRVARPVVGARCLLLVHAPGPKQPCGGAVLCREMPTGRRRPRDEQPRPSASLSNMEEEDEVPPCVGPSAD</sequence>
<dbReference type="AlphaFoldDB" id="A0A0P0WSU6"/>
<reference evidence="3" key="3">
    <citation type="submission" date="2008-12" db="EMBL/GenBank/DDBJ databases">
        <title>Improved gene annotation of the rice (Oryza sativa) genomes.</title>
        <authorList>
            <person name="Wang J."/>
            <person name="Li R."/>
            <person name="Fan W."/>
            <person name="Huang Q."/>
            <person name="Zhang J."/>
            <person name="Zhou Y."/>
            <person name="Hu Y."/>
            <person name="Zi S."/>
            <person name="Li J."/>
            <person name="Ni P."/>
            <person name="Zheng H."/>
            <person name="Zhang Y."/>
            <person name="Zhao M."/>
            <person name="Hao Q."/>
            <person name="McDermott J."/>
            <person name="Samudrala R."/>
            <person name="Kristiansen K."/>
            <person name="Wong G.K.-S."/>
        </authorList>
    </citation>
    <scope>NUCLEOTIDE SEQUENCE</scope>
</reference>
<dbReference type="KEGG" id="dosa:Os06g0146900"/>
<gene>
    <name evidence="2" type="ordered locus">Os06g0146900</name>
    <name evidence="3" type="ORF">OsJ_14984</name>
    <name evidence="2" type="ORF">OSNPB_060146900</name>
</gene>
<dbReference type="EMBL" id="AP014962">
    <property type="protein sequence ID" value="BAS96147.1"/>
    <property type="molecule type" value="Genomic_DNA"/>
</dbReference>
<dbReference type="EMBL" id="CM000141">
    <property type="protein sequence ID" value="EEE61090.1"/>
    <property type="molecule type" value="Genomic_DNA"/>
</dbReference>
<dbReference type="Proteomes" id="UP000007752">
    <property type="component" value="Chromosome 4"/>
</dbReference>
<reference evidence="3" key="2">
    <citation type="journal article" date="2005" name="PLoS Biol.">
        <title>The genomes of Oryza sativa: a history of duplications.</title>
        <authorList>
            <person name="Yu J."/>
            <person name="Wang J."/>
            <person name="Lin W."/>
            <person name="Li S."/>
            <person name="Li H."/>
            <person name="Zhou J."/>
            <person name="Ni P."/>
            <person name="Dong W."/>
            <person name="Hu S."/>
            <person name="Zeng C."/>
            <person name="Zhang J."/>
            <person name="Zhang Y."/>
            <person name="Li R."/>
            <person name="Xu Z."/>
            <person name="Li S."/>
            <person name="Li X."/>
            <person name="Zheng H."/>
            <person name="Cong L."/>
            <person name="Lin L."/>
            <person name="Yin J."/>
            <person name="Geng J."/>
            <person name="Li G."/>
            <person name="Shi J."/>
            <person name="Liu J."/>
            <person name="Lv H."/>
            <person name="Li J."/>
            <person name="Wang J."/>
            <person name="Deng Y."/>
            <person name="Ran L."/>
            <person name="Shi X."/>
            <person name="Wang X."/>
            <person name="Wu Q."/>
            <person name="Li C."/>
            <person name="Ren X."/>
            <person name="Wang J."/>
            <person name="Wang X."/>
            <person name="Li D."/>
            <person name="Liu D."/>
            <person name="Zhang X."/>
            <person name="Ji Z."/>
            <person name="Zhao W."/>
            <person name="Sun Y."/>
            <person name="Zhang Z."/>
            <person name="Bao J."/>
            <person name="Han Y."/>
            <person name="Dong L."/>
            <person name="Ji J."/>
            <person name="Chen P."/>
            <person name="Wu S."/>
            <person name="Liu J."/>
            <person name="Xiao Y."/>
            <person name="Bu D."/>
            <person name="Tan J."/>
            <person name="Yang L."/>
            <person name="Ye C."/>
            <person name="Zhang J."/>
            <person name="Xu J."/>
            <person name="Zhou Y."/>
            <person name="Yu Y."/>
            <person name="Zhang B."/>
            <person name="Zhuang S."/>
            <person name="Wei H."/>
            <person name="Liu B."/>
            <person name="Lei M."/>
            <person name="Yu H."/>
            <person name="Li Y."/>
            <person name="Xu H."/>
            <person name="Wei S."/>
            <person name="He X."/>
            <person name="Fang L."/>
            <person name="Zhang Z."/>
            <person name="Zhang Y."/>
            <person name="Huang X."/>
            <person name="Su Z."/>
            <person name="Tong W."/>
            <person name="Li J."/>
            <person name="Tong Z."/>
            <person name="Li S."/>
            <person name="Ye J."/>
            <person name="Wang L."/>
            <person name="Fang L."/>
            <person name="Lei T."/>
            <person name="Chen C."/>
            <person name="Chen H."/>
            <person name="Xu Z."/>
            <person name="Li H."/>
            <person name="Huang H."/>
            <person name="Zhang F."/>
            <person name="Xu H."/>
            <person name="Li N."/>
            <person name="Zhao C."/>
            <person name="Li S."/>
            <person name="Dong L."/>
            <person name="Huang Y."/>
            <person name="Li L."/>
            <person name="Xi Y."/>
            <person name="Qi Q."/>
            <person name="Li W."/>
            <person name="Zhang B."/>
            <person name="Hu W."/>
            <person name="Zhang Y."/>
            <person name="Tian X."/>
            <person name="Jiao Y."/>
            <person name="Liang X."/>
            <person name="Jin J."/>
            <person name="Gao L."/>
            <person name="Zheng W."/>
            <person name="Hao B."/>
            <person name="Liu S."/>
            <person name="Wang W."/>
            <person name="Yuan L."/>
            <person name="Cao M."/>
            <person name="McDermott J."/>
            <person name="Samudrala R."/>
            <person name="Wang J."/>
            <person name="Wong G.K."/>
            <person name="Yang H."/>
        </authorList>
    </citation>
    <scope>NUCLEOTIDE SEQUENCE [LARGE SCALE GENOMIC DNA]</scope>
</reference>
<keyword evidence="4" id="KW-1185">Reference proteome</keyword>
<accession>Q0DEL1</accession>
<evidence type="ECO:0000313" key="3">
    <source>
        <dbReference type="EMBL" id="EEE61090.1"/>
    </source>
</evidence>
<evidence type="ECO:0000313" key="4">
    <source>
        <dbReference type="Proteomes" id="UP000059680"/>
    </source>
</evidence>
<feature type="region of interest" description="Disordered" evidence="1">
    <location>
        <begin position="55"/>
        <end position="91"/>
    </location>
</feature>
<name>A0A0P0WSU6_ORYSJ</name>
<evidence type="ECO:0000256" key="1">
    <source>
        <dbReference type="SAM" id="MobiDB-lite"/>
    </source>
</evidence>
<reference evidence="4" key="1">
    <citation type="journal article" date="2005" name="Nature">
        <title>The map-based sequence of the rice genome.</title>
        <authorList>
            <consortium name="International rice genome sequencing project (IRGSP)"/>
            <person name="Matsumoto T."/>
            <person name="Wu J."/>
            <person name="Kanamori H."/>
            <person name="Katayose Y."/>
            <person name="Fujisawa M."/>
            <person name="Namiki N."/>
            <person name="Mizuno H."/>
            <person name="Yamamoto K."/>
            <person name="Antonio B.A."/>
            <person name="Baba T."/>
            <person name="Sakata K."/>
            <person name="Nagamura Y."/>
            <person name="Aoki H."/>
            <person name="Arikawa K."/>
            <person name="Arita K."/>
            <person name="Bito T."/>
            <person name="Chiden Y."/>
            <person name="Fujitsuka N."/>
            <person name="Fukunaka R."/>
            <person name="Hamada M."/>
            <person name="Harada C."/>
            <person name="Hayashi A."/>
            <person name="Hijishita S."/>
            <person name="Honda M."/>
            <person name="Hosokawa S."/>
            <person name="Ichikawa Y."/>
            <person name="Idonuma A."/>
            <person name="Iijima M."/>
            <person name="Ikeda M."/>
            <person name="Ikeno M."/>
            <person name="Ito K."/>
            <person name="Ito S."/>
            <person name="Ito T."/>
            <person name="Ito Y."/>
            <person name="Ito Y."/>
            <person name="Iwabuchi A."/>
            <person name="Kamiya K."/>
            <person name="Karasawa W."/>
            <person name="Kurita K."/>
            <person name="Katagiri S."/>
            <person name="Kikuta A."/>
            <person name="Kobayashi H."/>
            <person name="Kobayashi N."/>
            <person name="Machita K."/>
            <person name="Maehara T."/>
            <person name="Masukawa M."/>
            <person name="Mizubayashi T."/>
            <person name="Mukai Y."/>
            <person name="Nagasaki H."/>
            <person name="Nagata Y."/>
            <person name="Naito S."/>
            <person name="Nakashima M."/>
            <person name="Nakama Y."/>
            <person name="Nakamichi Y."/>
            <person name="Nakamura M."/>
            <person name="Meguro A."/>
            <person name="Negishi M."/>
            <person name="Ohta I."/>
            <person name="Ohta T."/>
            <person name="Okamoto M."/>
            <person name="Ono N."/>
            <person name="Saji S."/>
            <person name="Sakaguchi M."/>
            <person name="Sakai K."/>
            <person name="Shibata M."/>
            <person name="Shimokawa T."/>
            <person name="Song J."/>
            <person name="Takazaki Y."/>
            <person name="Terasawa K."/>
            <person name="Tsugane M."/>
            <person name="Tsuji K."/>
            <person name="Ueda S."/>
            <person name="Waki K."/>
            <person name="Yamagata H."/>
            <person name="Yamamoto M."/>
            <person name="Yamamoto S."/>
            <person name="Yamane H."/>
            <person name="Yoshiki S."/>
            <person name="Yoshihara R."/>
            <person name="Yukawa K."/>
            <person name="Zhong H."/>
            <person name="Yano M."/>
            <person name="Yuan Q."/>
            <person name="Ouyang S."/>
            <person name="Liu J."/>
            <person name="Jones K.M."/>
            <person name="Gansberger K."/>
            <person name="Moffat K."/>
            <person name="Hill J."/>
            <person name="Bera J."/>
            <person name="Fadrosh D."/>
            <person name="Jin S."/>
            <person name="Johri S."/>
            <person name="Kim M."/>
            <person name="Overton L."/>
            <person name="Reardon M."/>
            <person name="Tsitrin T."/>
            <person name="Vuong H."/>
            <person name="Weaver B."/>
            <person name="Ciecko A."/>
            <person name="Tallon L."/>
            <person name="Jackson J."/>
            <person name="Pai G."/>
            <person name="Aken S.V."/>
            <person name="Utterback T."/>
            <person name="Reidmuller S."/>
            <person name="Feldblyum T."/>
            <person name="Hsiao J."/>
            <person name="Zismann V."/>
            <person name="Iobst S."/>
            <person name="de Vazeille A.R."/>
            <person name="Buell C.R."/>
            <person name="Ying K."/>
            <person name="Li Y."/>
            <person name="Lu T."/>
            <person name="Huang Y."/>
            <person name="Zhao Q."/>
            <person name="Feng Q."/>
            <person name="Zhang L."/>
            <person name="Zhu J."/>
            <person name="Weng Q."/>
            <person name="Mu J."/>
            <person name="Lu Y."/>
            <person name="Fan D."/>
            <person name="Liu Y."/>
            <person name="Guan J."/>
            <person name="Zhang Y."/>
            <person name="Yu S."/>
            <person name="Liu X."/>
            <person name="Zhang Y."/>
            <person name="Hong G."/>
            <person name="Han B."/>
            <person name="Choisne N."/>
            <person name="Demange N."/>
            <person name="Orjeda G."/>
            <person name="Samain S."/>
            <person name="Cattolico L."/>
            <person name="Pelletier E."/>
            <person name="Couloux A."/>
            <person name="Segurens B."/>
            <person name="Wincker P."/>
            <person name="D'Hont A."/>
            <person name="Scarpelli C."/>
            <person name="Weissenbach J."/>
            <person name="Salanoubat M."/>
            <person name="Quetier F."/>
            <person name="Yu Y."/>
            <person name="Kim H.R."/>
            <person name="Rambo T."/>
            <person name="Currie J."/>
            <person name="Collura K."/>
            <person name="Luo M."/>
            <person name="Yang T."/>
            <person name="Ammiraju J.S.S."/>
            <person name="Engler F."/>
            <person name="Soderlund C."/>
            <person name="Wing R.A."/>
            <person name="Palmer L.E."/>
            <person name="de la Bastide M."/>
            <person name="Spiegel L."/>
            <person name="Nascimento L."/>
            <person name="Zutavern T."/>
            <person name="O'Shaughnessy A."/>
            <person name="Dike S."/>
            <person name="Dedhia N."/>
            <person name="Preston R."/>
            <person name="Balija V."/>
            <person name="McCombie W.R."/>
            <person name="Chow T."/>
            <person name="Chen H."/>
            <person name="Chung M."/>
            <person name="Chen C."/>
            <person name="Shaw J."/>
            <person name="Wu H."/>
            <person name="Hsiao K."/>
            <person name="Chao Y."/>
            <person name="Chu M."/>
            <person name="Cheng C."/>
            <person name="Hour A."/>
            <person name="Lee P."/>
            <person name="Lin S."/>
            <person name="Lin Y."/>
            <person name="Liou J."/>
            <person name="Liu S."/>
            <person name="Hsing Y."/>
            <person name="Raghuvanshi S."/>
            <person name="Mohanty A."/>
            <person name="Bharti A.K."/>
            <person name="Gaur A."/>
            <person name="Gupta V."/>
            <person name="Kumar D."/>
            <person name="Ravi V."/>
            <person name="Vij S."/>
            <person name="Kapur A."/>
            <person name="Khurana P."/>
            <person name="Khurana P."/>
            <person name="Khurana J.P."/>
            <person name="Tyagi A.K."/>
            <person name="Gaikwad K."/>
            <person name="Singh A."/>
            <person name="Dalal V."/>
            <person name="Srivastava S."/>
            <person name="Dixit A."/>
            <person name="Pal A.K."/>
            <person name="Ghazi I.A."/>
            <person name="Yadav M."/>
            <person name="Pandit A."/>
            <person name="Bhargava A."/>
            <person name="Sureshbabu K."/>
            <person name="Batra K."/>
            <person name="Sharma T.R."/>
            <person name="Mohapatra T."/>
            <person name="Singh N.K."/>
            <person name="Messing J."/>
            <person name="Nelson A.B."/>
            <person name="Fuks G."/>
            <person name="Kavchok S."/>
            <person name="Keizer G."/>
            <person name="Linton E."/>
            <person name="Llaca V."/>
            <person name="Song R."/>
            <person name="Tanyolac B."/>
            <person name="Young S."/>
            <person name="Ho-Il K."/>
            <person name="Hahn J.H."/>
            <person name="Sangsakoo G."/>
            <person name="Vanavichit A."/>
            <person name="de Mattos Luiz.A.T."/>
            <person name="Zimmer P.D."/>
            <person name="Malone G."/>
            <person name="Dellagostin O."/>
            <person name="de Oliveira A.C."/>
            <person name="Bevan M."/>
            <person name="Bancroft I."/>
            <person name="Minx P."/>
            <person name="Cordum H."/>
            <person name="Wilson R."/>
            <person name="Cheng Z."/>
            <person name="Jin W."/>
            <person name="Jiang J."/>
            <person name="Leong S.A."/>
            <person name="Iwama H."/>
            <person name="Gojobori T."/>
            <person name="Itoh T."/>
            <person name="Niimura Y."/>
            <person name="Fujii Y."/>
            <person name="Habara T."/>
            <person name="Sakai H."/>
            <person name="Sato Y."/>
            <person name="Wilson G."/>
            <person name="Kumar K."/>
            <person name="McCouch S."/>
            <person name="Juretic N."/>
            <person name="Hoen D."/>
            <person name="Wright S."/>
            <person name="Bruskiewich R."/>
            <person name="Bureau T."/>
            <person name="Miyao A."/>
            <person name="Hirochika H."/>
            <person name="Nishikawa T."/>
            <person name="Kadowaki K."/>
            <person name="Sugiura M."/>
            <person name="Burr B."/>
            <person name="Sasaki T."/>
        </authorList>
    </citation>
    <scope>NUCLEOTIDE SEQUENCE [LARGE SCALE GENOMIC DNA]</scope>
    <source>
        <strain evidence="4">cv. Nipponbare</strain>
    </source>
</reference>
<dbReference type="PaxDb" id="39947-Q0DEL1"/>
<accession>A0A0P0WSU6</accession>
<dbReference type="Proteomes" id="UP000059680">
    <property type="component" value="Chromosome 6"/>
</dbReference>
<reference evidence="2" key="6">
    <citation type="submission" date="2015-10" db="EMBL/GenBank/DDBJ databases">
        <authorList>
            <person name="Sakai H."/>
            <person name="Kawahara Y."/>
            <person name="Matsumoto T."/>
            <person name="Buell C.R."/>
            <person name="Itoh T."/>
        </authorList>
    </citation>
    <scope>NUCLEOTIDE SEQUENCE</scope>
</reference>
<reference evidence="2 4" key="5">
    <citation type="journal article" date="2013" name="Rice">
        <title>Improvement of the Oryza sativa Nipponbare reference genome using next generation sequence and optical map data.</title>
        <authorList>
            <person name="Kawahara Y."/>
            <person name="de la Bastide M."/>
            <person name="Hamilton J.P."/>
            <person name="Kanamori H."/>
            <person name="McCombie W.R."/>
            <person name="Ouyang S."/>
            <person name="Schwartz D.C."/>
            <person name="Tanaka T."/>
            <person name="Wu J."/>
            <person name="Zhou S."/>
            <person name="Childs K.L."/>
            <person name="Davidson R.M."/>
            <person name="Lin H."/>
            <person name="Quesada-Ocampo L."/>
            <person name="Vaillancourt B."/>
            <person name="Sakai H."/>
            <person name="Lee S.S."/>
            <person name="Kim J."/>
            <person name="Numa H."/>
            <person name="Itoh T."/>
            <person name="Buell C.R."/>
            <person name="Matsumoto T."/>
        </authorList>
    </citation>
    <scope>NUCLEOTIDE SEQUENCE [LARGE SCALE GENOMIC DNA]</scope>
    <source>
        <strain evidence="4">cv. Nipponbare</strain>
    </source>
</reference>
<dbReference type="Gramene" id="Os06t0146900-01">
    <property type="protein sequence ID" value="Os06t0146900-01"/>
    <property type="gene ID" value="Os06g0146900"/>
</dbReference>